<dbReference type="Pfam" id="PF01546">
    <property type="entry name" value="Peptidase_M20"/>
    <property type="match status" value="1"/>
</dbReference>
<name>A0ABY8QQ40_9MICO</name>
<dbReference type="PANTHER" id="PTHR43808">
    <property type="entry name" value="ACETYLORNITHINE DEACETYLASE"/>
    <property type="match status" value="1"/>
</dbReference>
<reference evidence="4 5" key="1">
    <citation type="submission" date="2023-05" db="EMBL/GenBank/DDBJ databases">
        <title>Lithophilousrod everest ZFBP1038 complete genpme.</title>
        <authorList>
            <person name="Tian M."/>
        </authorList>
    </citation>
    <scope>NUCLEOTIDE SEQUENCE [LARGE SCALE GENOMIC DNA]</scope>
    <source>
        <strain evidence="4 5">ZFBP1038</strain>
    </source>
</reference>
<gene>
    <name evidence="4" type="ORF">LWF01_12595</name>
</gene>
<dbReference type="InterPro" id="IPR050072">
    <property type="entry name" value="Peptidase_M20A"/>
</dbReference>
<dbReference type="InterPro" id="IPR002933">
    <property type="entry name" value="Peptidase_M20"/>
</dbReference>
<dbReference type="RefSeq" id="WP_349637723.1">
    <property type="nucleotide sequence ID" value="NZ_CP090958.1"/>
</dbReference>
<keyword evidence="2" id="KW-0378">Hydrolase</keyword>
<evidence type="ECO:0000313" key="4">
    <source>
        <dbReference type="EMBL" id="WGW10941.1"/>
    </source>
</evidence>
<keyword evidence="5" id="KW-1185">Reference proteome</keyword>
<dbReference type="EMBL" id="CP090958">
    <property type="protein sequence ID" value="WGW10941.1"/>
    <property type="molecule type" value="Genomic_DNA"/>
</dbReference>
<sequence>MTATFDLSGQVAELESLVARYVSLETPTGDPSRIGAFVDELEADLTGLGGKVRRESEPTGDHLVADFPGRGTKAELEPILLLGHYDTVHPAGSLSGTMPLRRAGDTLFGPGVYDMKSGLALIMTALDVLNFRQPSGEAASHRPLRVVFNADEEIGSPTSRRIVELAAEAAVCALGFEAPHPDGSLKLGRWGSTRARVTVTGKEAHAALDPDKGVNAIDELVDQLTALRAVVDRHHDGMLCNVGTISGGGKTNVVPASATAEIGFRFRERASESGVLGELAKIAPLNAGAEVAFEVVTSRPAWQESAQDRRLANLVLDVGRDIGQTLDARPARGAADTNFTGGLGIPTLDGFGPLGQGAHAEHEQIHLPALGERLALILEVLTRL</sequence>
<keyword evidence="1" id="KW-0479">Metal-binding</keyword>
<dbReference type="Gene3D" id="3.40.630.10">
    <property type="entry name" value="Zn peptidases"/>
    <property type="match status" value="1"/>
</dbReference>
<dbReference type="Gene3D" id="3.30.70.360">
    <property type="match status" value="1"/>
</dbReference>
<evidence type="ECO:0000256" key="2">
    <source>
        <dbReference type="ARBA" id="ARBA00022801"/>
    </source>
</evidence>
<organism evidence="4 5">
    <name type="scientific">Saxibacter everestensis</name>
    <dbReference type="NCBI Taxonomy" id="2909229"/>
    <lineage>
        <taxon>Bacteria</taxon>
        <taxon>Bacillati</taxon>
        <taxon>Actinomycetota</taxon>
        <taxon>Actinomycetes</taxon>
        <taxon>Micrococcales</taxon>
        <taxon>Brevibacteriaceae</taxon>
        <taxon>Saxibacter</taxon>
    </lineage>
</organism>
<dbReference type="SUPFAM" id="SSF53187">
    <property type="entry name" value="Zn-dependent exopeptidases"/>
    <property type="match status" value="1"/>
</dbReference>
<dbReference type="PIRSF" id="PIRSF037238">
    <property type="entry name" value="Carboxypeptidase_G2"/>
    <property type="match status" value="1"/>
</dbReference>
<dbReference type="Pfam" id="PF07687">
    <property type="entry name" value="M20_dimer"/>
    <property type="match status" value="1"/>
</dbReference>
<feature type="domain" description="Peptidase M20 dimerisation" evidence="3">
    <location>
        <begin position="188"/>
        <end position="282"/>
    </location>
</feature>
<dbReference type="InterPro" id="IPR036264">
    <property type="entry name" value="Bact_exopeptidase_dim_dom"/>
</dbReference>
<dbReference type="Proteomes" id="UP001209083">
    <property type="component" value="Chromosome"/>
</dbReference>
<dbReference type="InterPro" id="IPR011650">
    <property type="entry name" value="Peptidase_M20_dimer"/>
</dbReference>
<dbReference type="InterPro" id="IPR017150">
    <property type="entry name" value="Pept_M20_glutamate_carboxypep"/>
</dbReference>
<accession>A0ABY8QQ40</accession>
<protein>
    <submittedName>
        <fullName evidence="4">M20/M25/M40 family metallo-hydrolase</fullName>
    </submittedName>
</protein>
<dbReference type="SUPFAM" id="SSF55031">
    <property type="entry name" value="Bacterial exopeptidase dimerisation domain"/>
    <property type="match status" value="1"/>
</dbReference>
<proteinExistence type="predicted"/>
<dbReference type="PANTHER" id="PTHR43808:SF9">
    <property type="entry name" value="BLL0789 PROTEIN"/>
    <property type="match status" value="1"/>
</dbReference>
<evidence type="ECO:0000256" key="1">
    <source>
        <dbReference type="ARBA" id="ARBA00022723"/>
    </source>
</evidence>
<evidence type="ECO:0000313" key="5">
    <source>
        <dbReference type="Proteomes" id="UP001209083"/>
    </source>
</evidence>
<evidence type="ECO:0000259" key="3">
    <source>
        <dbReference type="Pfam" id="PF07687"/>
    </source>
</evidence>